<dbReference type="Proteomes" id="UP000319731">
    <property type="component" value="Unassembled WGS sequence"/>
</dbReference>
<dbReference type="FunFam" id="1.25.10.10:FF:000050">
    <property type="entry name" value="Cytoskeleton-associated protein 5 isoform X1"/>
    <property type="match status" value="1"/>
</dbReference>
<keyword evidence="2" id="KW-0963">Cytoplasm</keyword>
<evidence type="ECO:0000256" key="9">
    <source>
        <dbReference type="SAM" id="MobiDB-lite"/>
    </source>
</evidence>
<dbReference type="GO" id="GO:0030951">
    <property type="term" value="P:establishment or maintenance of microtubule cytoskeleton polarity"/>
    <property type="evidence" value="ECO:0007669"/>
    <property type="project" value="InterPro"/>
</dbReference>
<feature type="compositionally biased region" description="Basic and acidic residues" evidence="9">
    <location>
        <begin position="1102"/>
        <end position="1111"/>
    </location>
</feature>
<feature type="domain" description="TOG" evidence="10">
    <location>
        <begin position="7"/>
        <end position="232"/>
    </location>
</feature>
<keyword evidence="6" id="KW-0206">Cytoskeleton</keyword>
<feature type="region of interest" description="Disordered" evidence="9">
    <location>
        <begin position="505"/>
        <end position="578"/>
    </location>
</feature>
<gene>
    <name evidence="11" type="ORF">SmJEL517_g01345</name>
</gene>
<keyword evidence="5" id="KW-0498">Mitosis</keyword>
<evidence type="ECO:0000256" key="3">
    <source>
        <dbReference type="ARBA" id="ARBA00022618"/>
    </source>
</evidence>
<evidence type="ECO:0000256" key="2">
    <source>
        <dbReference type="ARBA" id="ARBA00022490"/>
    </source>
</evidence>
<reference evidence="11 12" key="1">
    <citation type="journal article" date="2019" name="Sci. Rep.">
        <title>Comparative genomics of chytrid fungi reveal insights into the obligate biotrophic and pathogenic lifestyle of Synchytrium endobioticum.</title>
        <authorList>
            <person name="van de Vossenberg B.T.L.H."/>
            <person name="Warris S."/>
            <person name="Nguyen H.D.T."/>
            <person name="van Gent-Pelzer M.P.E."/>
            <person name="Joly D.L."/>
            <person name="van de Geest H.C."/>
            <person name="Bonants P.J.M."/>
            <person name="Smith D.S."/>
            <person name="Levesque C.A."/>
            <person name="van der Lee T.A.J."/>
        </authorList>
    </citation>
    <scope>NUCLEOTIDE SEQUENCE [LARGE SCALE GENOMIC DNA]</scope>
    <source>
        <strain evidence="11 12">JEL517</strain>
    </source>
</reference>
<feature type="domain" description="TOG" evidence="10">
    <location>
        <begin position="1175"/>
        <end position="1424"/>
    </location>
</feature>
<feature type="region of interest" description="Disordered" evidence="9">
    <location>
        <begin position="1810"/>
        <end position="1857"/>
    </location>
</feature>
<dbReference type="Pfam" id="PF21040">
    <property type="entry name" value="CEP104-like_TOG"/>
    <property type="match status" value="1"/>
</dbReference>
<comment type="similarity">
    <text evidence="8">Belongs to the TOG/XMAP215 family.</text>
</comment>
<feature type="domain" description="TOG" evidence="10">
    <location>
        <begin position="271"/>
        <end position="507"/>
    </location>
</feature>
<name>A0A507CBF0_9FUNG</name>
<feature type="compositionally biased region" description="Polar residues" evidence="9">
    <location>
        <begin position="1064"/>
        <end position="1073"/>
    </location>
</feature>
<dbReference type="GO" id="GO:0061863">
    <property type="term" value="F:microtubule plus end polymerase"/>
    <property type="evidence" value="ECO:0007669"/>
    <property type="project" value="InterPro"/>
</dbReference>
<evidence type="ECO:0000256" key="6">
    <source>
        <dbReference type="ARBA" id="ARBA00023212"/>
    </source>
</evidence>
<feature type="region of interest" description="Disordered" evidence="9">
    <location>
        <begin position="1420"/>
        <end position="1472"/>
    </location>
</feature>
<dbReference type="PANTHER" id="PTHR12609">
    <property type="entry name" value="MICROTUBULE ASSOCIATED PROTEIN XMAP215"/>
    <property type="match status" value="1"/>
</dbReference>
<evidence type="ECO:0000313" key="11">
    <source>
        <dbReference type="EMBL" id="TPX36658.1"/>
    </source>
</evidence>
<dbReference type="GO" id="GO:1990498">
    <property type="term" value="C:mitotic spindle microtubule"/>
    <property type="evidence" value="ECO:0007669"/>
    <property type="project" value="UniProtKB-ARBA"/>
</dbReference>
<evidence type="ECO:0000259" key="10">
    <source>
        <dbReference type="SMART" id="SM01349"/>
    </source>
</evidence>
<dbReference type="GO" id="GO:0051315">
    <property type="term" value="P:attachment of mitotic spindle microtubules to kinetochore"/>
    <property type="evidence" value="ECO:0007669"/>
    <property type="project" value="UniProtKB-ARBA"/>
</dbReference>
<dbReference type="EMBL" id="QEAO01000004">
    <property type="protein sequence ID" value="TPX36658.1"/>
    <property type="molecule type" value="Genomic_DNA"/>
</dbReference>
<dbReference type="GO" id="GO:0044732">
    <property type="term" value="C:mitotic spindle pole body"/>
    <property type="evidence" value="ECO:0007669"/>
    <property type="project" value="UniProtKB-ARBA"/>
</dbReference>
<dbReference type="SMART" id="SM01349">
    <property type="entry name" value="TOG"/>
    <property type="match status" value="5"/>
</dbReference>
<dbReference type="InterPro" id="IPR034085">
    <property type="entry name" value="TOG"/>
</dbReference>
<evidence type="ECO:0000313" key="12">
    <source>
        <dbReference type="Proteomes" id="UP000319731"/>
    </source>
</evidence>
<dbReference type="GeneID" id="42002570"/>
<evidence type="ECO:0000256" key="7">
    <source>
        <dbReference type="ARBA" id="ARBA00023306"/>
    </source>
</evidence>
<dbReference type="InterPro" id="IPR011989">
    <property type="entry name" value="ARM-like"/>
</dbReference>
<dbReference type="Pfam" id="PF25757">
    <property type="entry name" value="TPR_DNAAF5"/>
    <property type="match status" value="1"/>
</dbReference>
<dbReference type="GO" id="GO:1990571">
    <property type="term" value="P:meiotic centromere clustering"/>
    <property type="evidence" value="ECO:0007669"/>
    <property type="project" value="UniProtKB-ARBA"/>
</dbReference>
<comment type="caution">
    <text evidence="11">The sequence shown here is derived from an EMBL/GenBank/DDBJ whole genome shotgun (WGS) entry which is preliminary data.</text>
</comment>
<feature type="compositionally biased region" description="Low complexity" evidence="9">
    <location>
        <begin position="514"/>
        <end position="532"/>
    </location>
</feature>
<dbReference type="InterPro" id="IPR057978">
    <property type="entry name" value="TPR_DAAF5"/>
</dbReference>
<evidence type="ECO:0000256" key="5">
    <source>
        <dbReference type="ARBA" id="ARBA00022776"/>
    </source>
</evidence>
<dbReference type="RefSeq" id="XP_031026872.1">
    <property type="nucleotide sequence ID" value="XM_031167273.1"/>
</dbReference>
<dbReference type="SUPFAM" id="SSF48371">
    <property type="entry name" value="ARM repeat"/>
    <property type="match status" value="3"/>
</dbReference>
<dbReference type="InterPro" id="IPR045110">
    <property type="entry name" value="XMAP215"/>
</dbReference>
<dbReference type="Pfam" id="PF21041">
    <property type="entry name" value="XMAP215_CLASP_TOG"/>
    <property type="match status" value="2"/>
</dbReference>
<dbReference type="Gene3D" id="1.25.10.10">
    <property type="entry name" value="Leucine-rich Repeat Variant"/>
    <property type="match status" value="5"/>
</dbReference>
<dbReference type="GO" id="GO:0051301">
    <property type="term" value="P:cell division"/>
    <property type="evidence" value="ECO:0007669"/>
    <property type="project" value="UniProtKB-KW"/>
</dbReference>
<feature type="compositionally biased region" description="Low complexity" evidence="9">
    <location>
        <begin position="542"/>
        <end position="552"/>
    </location>
</feature>
<feature type="compositionally biased region" description="Low complexity" evidence="9">
    <location>
        <begin position="1115"/>
        <end position="1128"/>
    </location>
</feature>
<dbReference type="FunFam" id="1.25.10.10:FF:000019">
    <property type="entry name" value="Cytoskeleton-associated protein 5"/>
    <property type="match status" value="1"/>
</dbReference>
<evidence type="ECO:0000256" key="1">
    <source>
        <dbReference type="ARBA" id="ARBA00004300"/>
    </source>
</evidence>
<keyword evidence="4" id="KW-0677">Repeat</keyword>
<organism evidence="11 12">
    <name type="scientific">Synchytrium microbalum</name>
    <dbReference type="NCBI Taxonomy" id="1806994"/>
    <lineage>
        <taxon>Eukaryota</taxon>
        <taxon>Fungi</taxon>
        <taxon>Fungi incertae sedis</taxon>
        <taxon>Chytridiomycota</taxon>
        <taxon>Chytridiomycota incertae sedis</taxon>
        <taxon>Chytridiomycetes</taxon>
        <taxon>Synchytriales</taxon>
        <taxon>Synchytriaceae</taxon>
        <taxon>Synchytrium</taxon>
    </lineage>
</organism>
<feature type="compositionally biased region" description="Basic and acidic residues" evidence="9">
    <location>
        <begin position="567"/>
        <end position="576"/>
    </location>
</feature>
<comment type="subcellular location">
    <subcellularLocation>
        <location evidence="1">Cytoplasm</location>
        <location evidence="1">Cytoskeleton</location>
        <location evidence="1">Microtubule organizing center</location>
        <location evidence="1">Centrosome</location>
    </subcellularLocation>
</comment>
<dbReference type="GO" id="GO:0051010">
    <property type="term" value="F:microtubule plus-end binding"/>
    <property type="evidence" value="ECO:0007669"/>
    <property type="project" value="InterPro"/>
</dbReference>
<dbReference type="InterPro" id="IPR048491">
    <property type="entry name" value="XMAP215_CLASP_TOG"/>
</dbReference>
<proteinExistence type="inferred from homology"/>
<sequence length="2042" mass="221708">MMTTSGEPAPEEDFSGLSLIEKLNHKSWRARNEGYVELDKLLKTLDLDAESDYRKYTDVVKRIPVDSNLIAQECGLTTLWTFLKYAPLSIAQKTRSVVLPSLIEKGLASARSGTRSKALEITMTYVELEVADGVVDDLIAGLDHKTPKNIAACITALKEAVRLFGVKVVSPKLIVKQLGKIFDHKDKAGFALVIELKRWLGNALDASLSDLKPTQIKEINDMLEKVPTERPVAERHTRSQHGVIGGVPSGGEQSTDTLSLAQNAPEPDPMEFLDAMNILDHLPPNFYTNLVAPKWQDKKEALEALLNLIKGRKLEDGRYHELCGALSKRIADTNIYIVIAAAKCIDNIAKGLRSHFSQYRSIVVERLIDRLKEKKPAVIEALRTALDGVSLSTGIADNLNDLMEGCSNKNPQVKQECLAWLVRLLKASSKPPSKADIKAIAEMAIKACVILDDPIPDIRNVACEVLGTLLKSIGDRAMAPYMERVSDKIKADKIREYGANADVAAGGQSVTQRPSVAMPSASSSARPSTAKSVPLKATKGVSASNSSGNIAGADKKKRPPSAGTKQAAKEMDKEEPTVVSFKLSDDAAETHLVELVGQEVVDQLSDANWKNRLLGAVAILEYVERATMSELEPEGFVRTLGRKPGWKENNFQVMTNMVKTVGTLAKDNANFGRGSASLAIPGLVEKLSDVKIKKLATEALTSIAASTSLQFVLHEAIESLKPQKSPKVLQESLTWMQQALLQFGTTGVATRDIVDFVKSALANKDAQVRTAGVSVLGSLRMFAGPDLRALLTDLSPALLTTIDAEFDKVAALAPPKPTIAAIQQAGTDITESTEDLIPRTDISSQMSTELISEINDANWKTRQEGLDKVLQILESANKKIKPNVGELISALKSRLSDSNKNLTIKALEIIGVLAIAMGKPFDRYARLIGTAIASCTADNKIQVRTAATSALNSISTACKLEPIIPSIGQALAADQPLLRKDLLKWLSDHLEASKDTLPDMHPLVHPILTCLQDRNADVRKLAQLVIAYVSEGVGYNSLVDKAGEIFKGAALASIMPSLEAFKSNGKQHQQSAALASPGTPVKAAPSAPTKRSNLPPPSLKEPAGKLTDKSKRPITAPTAPSATTNLPTRPGTAASTSLASVAEPPILTSDMRAKDQRAQADRGLTKWTFDQPRKDLIEFLAEQCQSQFSAGVHNWLFSTDHYKEKDFILGLAALDDGMGQASAYDLEPEELRERYVANADLILKYLTIRFFDTNTTILLKCLDLLENLVALLDEHGYRLTDYEAASFMPFFINKVGDPKEAMRVRIRNSMRQICRIYPASKMFSYLMKGLESKNVRVRTECLEELGILIQRNGMGVCNTSKVLPPIAAQISDRDASVRNAALGTITQCYLLVGDAVFKHIGKIPDKDRSLLDEKIKRMPVDAASARPRASETTAPDRVSTAEPPVSARPSASTRESPAIASPVIESRSGGGSPIIGTIKREFSLELDKLNMPTLSGSTATASRIAPISRATNHFNKSNPDIAASISTPTPFRNPQPSFSFDLLINQIMASDAPQSIDALKQVEKILTTSADDVINHVDDIVSAITLQIRIAFTAVDISSPNVSRLCKHLVNALVQLFAYPNLAKKLSQSNLMTCVKELLHRLLDPTLQTLEQGSTLAKALNVLVVRILENCDKNDSFSVLLKILDEAATTVLSSKDPQQVHINSKLLELDMKCLWKLTKQTGSMLESKSLAVNKLLRDVNDFLTSTPPNEWKKRAAEKAQSADMPLRTVKTILHELVANLGSSIYEHFDLIQDAKASYAFSYVSKMVDTKPADPSLAKSATTELRTPETRPAPSSILQPSSVRSFIPSSLPHPSHNNHNVPVVEPVANNGSGMSLEEELAAIFHRISEKEKSKEAIKELHAFQLAHPESNHLVEAQLATKNGYFKGYIERGLAGLVAADNAKKARETTTTAPSSRPTSALTTTAVPAQNDEAYSDTLKRLQRMYNRPVGSGAAVMNTPAPPVVAPVPAPVANIPSASGAPLASMQDLMARLEKMKKASTLNK</sequence>
<evidence type="ECO:0000256" key="4">
    <source>
        <dbReference type="ARBA" id="ARBA00022737"/>
    </source>
</evidence>
<dbReference type="GO" id="GO:0000022">
    <property type="term" value="P:mitotic spindle elongation"/>
    <property type="evidence" value="ECO:0007669"/>
    <property type="project" value="UniProtKB-ARBA"/>
</dbReference>
<feature type="region of interest" description="Disordered" evidence="9">
    <location>
        <begin position="229"/>
        <end position="257"/>
    </location>
</feature>
<dbReference type="STRING" id="1806994.A0A507CBF0"/>
<feature type="region of interest" description="Disordered" evidence="9">
    <location>
        <begin position="1062"/>
        <end position="1137"/>
    </location>
</feature>
<accession>A0A507CBF0</accession>
<dbReference type="InterPro" id="IPR016024">
    <property type="entry name" value="ARM-type_fold"/>
</dbReference>
<dbReference type="GO" id="GO:0099070">
    <property type="term" value="C:static microtubule bundle"/>
    <property type="evidence" value="ECO:0007669"/>
    <property type="project" value="UniProtKB-ARBA"/>
</dbReference>
<dbReference type="OrthoDB" id="205662at2759"/>
<keyword evidence="7" id="KW-0131">Cell cycle</keyword>
<feature type="domain" description="TOG" evidence="10">
    <location>
        <begin position="835"/>
        <end position="1067"/>
    </location>
</feature>
<dbReference type="GO" id="GO:0005881">
    <property type="term" value="C:cytoplasmic microtubule"/>
    <property type="evidence" value="ECO:0007669"/>
    <property type="project" value="UniProtKB-ARBA"/>
</dbReference>
<keyword evidence="12" id="KW-1185">Reference proteome</keyword>
<feature type="domain" description="TOG" evidence="10">
    <location>
        <begin position="582"/>
        <end position="815"/>
    </location>
</feature>
<dbReference type="GO" id="GO:0046785">
    <property type="term" value="P:microtubule polymerization"/>
    <property type="evidence" value="ECO:0007669"/>
    <property type="project" value="InterPro"/>
</dbReference>
<protein>
    <recommendedName>
        <fullName evidence="10">TOG domain-containing protein</fullName>
    </recommendedName>
</protein>
<feature type="compositionally biased region" description="Low complexity" evidence="9">
    <location>
        <begin position="1847"/>
        <end position="1857"/>
    </location>
</feature>
<evidence type="ECO:0000256" key="8">
    <source>
        <dbReference type="ARBA" id="ARBA00025722"/>
    </source>
</evidence>
<keyword evidence="3" id="KW-0132">Cell division</keyword>